<comment type="caution">
    <text evidence="1">The sequence shown here is derived from an EMBL/GenBank/DDBJ whole genome shotgun (WGS) entry which is preliminary data.</text>
</comment>
<proteinExistence type="predicted"/>
<keyword evidence="2" id="KW-1185">Reference proteome</keyword>
<dbReference type="Proteomes" id="UP000241769">
    <property type="component" value="Unassembled WGS sequence"/>
</dbReference>
<evidence type="ECO:0000313" key="1">
    <source>
        <dbReference type="EMBL" id="PRP88269.1"/>
    </source>
</evidence>
<organism evidence="1 2">
    <name type="scientific">Planoprotostelium fungivorum</name>
    <dbReference type="NCBI Taxonomy" id="1890364"/>
    <lineage>
        <taxon>Eukaryota</taxon>
        <taxon>Amoebozoa</taxon>
        <taxon>Evosea</taxon>
        <taxon>Variosea</taxon>
        <taxon>Cavosteliida</taxon>
        <taxon>Cavosteliaceae</taxon>
        <taxon>Planoprotostelium</taxon>
    </lineage>
</organism>
<dbReference type="EMBL" id="MDYQ01000012">
    <property type="protein sequence ID" value="PRP88269.1"/>
    <property type="molecule type" value="Genomic_DNA"/>
</dbReference>
<reference evidence="1 2" key="1">
    <citation type="journal article" date="2018" name="Genome Biol. Evol.">
        <title>Multiple Roots of Fruiting Body Formation in Amoebozoa.</title>
        <authorList>
            <person name="Hillmann F."/>
            <person name="Forbes G."/>
            <person name="Novohradska S."/>
            <person name="Ferling I."/>
            <person name="Riege K."/>
            <person name="Groth M."/>
            <person name="Westermann M."/>
            <person name="Marz M."/>
            <person name="Spaller T."/>
            <person name="Winckler T."/>
            <person name="Schaap P."/>
            <person name="Glockner G."/>
        </authorList>
    </citation>
    <scope>NUCLEOTIDE SEQUENCE [LARGE SCALE GENOMIC DNA]</scope>
    <source>
        <strain evidence="1 2">Jena</strain>
    </source>
</reference>
<name>A0A2P6NWD8_9EUKA</name>
<gene>
    <name evidence="1" type="ORF">PROFUN_03378</name>
</gene>
<protein>
    <submittedName>
        <fullName evidence="1">Uncharacterized protein</fullName>
    </submittedName>
</protein>
<accession>A0A2P6NWD8</accession>
<sequence>MRSHPEFREFKNKTRNFTYRFFVLNGFIKKLPLAIRDLGAGVDYIPRSSLFDRTLNKQKQSESHSNRGIHHQWTREWTSFKERALTWVSQKKKDGTYMSKAVDVAGSLTIGLFCYILRGKFEHQQDGESWKPSQGWKKAGRTMAKRYYYSRKNPGHSRYISAVQMDGETWTFLEYHCAKTKRISLHDIRTPDDFDWAAVIRGADSAAVKDECQENREEDEVRAFDWLMVKAETGIEQKFIEVILYK</sequence>
<dbReference type="InParanoid" id="A0A2P6NWD8"/>
<evidence type="ECO:0000313" key="2">
    <source>
        <dbReference type="Proteomes" id="UP000241769"/>
    </source>
</evidence>
<dbReference type="AlphaFoldDB" id="A0A2P6NWD8"/>